<dbReference type="GeneID" id="54566032"/>
<dbReference type="Proteomes" id="UP000799537">
    <property type="component" value="Unassembled WGS sequence"/>
</dbReference>
<sequence>MAAPRATQFIALRNLARGSHQVRNLHMTGPATYASPVLTKAERPVLNLPRDIAGLRAECKRRKIDATGPKSDLVARLNADELAHSRAFSTIAEKRPTVEQNNEVPKGPVRHFNTSRELKQVNDTSTIDFAYLPDVISPENVDIYAQVRVPILPTLDASSSSSYANTALEPEEVVVMKPQISSMSADAVYLPMSDLSDGHSLNIDFHAMADRVAANLRRMSVPVEEQAGIMKQIWNDMVDDAMGLRKLRV</sequence>
<accession>A0A6A6CM56</accession>
<dbReference type="Gene3D" id="1.10.720.30">
    <property type="entry name" value="SAP domain"/>
    <property type="match status" value="1"/>
</dbReference>
<dbReference type="EMBL" id="ML993595">
    <property type="protein sequence ID" value="KAF2166819.1"/>
    <property type="molecule type" value="Genomic_DNA"/>
</dbReference>
<reference evidence="2" key="1">
    <citation type="journal article" date="2020" name="Stud. Mycol.">
        <title>101 Dothideomycetes genomes: a test case for predicting lifestyles and emergence of pathogens.</title>
        <authorList>
            <person name="Haridas S."/>
            <person name="Albert R."/>
            <person name="Binder M."/>
            <person name="Bloem J."/>
            <person name="Labutti K."/>
            <person name="Salamov A."/>
            <person name="Andreopoulos B."/>
            <person name="Baker S."/>
            <person name="Barry K."/>
            <person name="Bills G."/>
            <person name="Bluhm B."/>
            <person name="Cannon C."/>
            <person name="Castanera R."/>
            <person name="Culley D."/>
            <person name="Daum C."/>
            <person name="Ezra D."/>
            <person name="Gonzalez J."/>
            <person name="Henrissat B."/>
            <person name="Kuo A."/>
            <person name="Liang C."/>
            <person name="Lipzen A."/>
            <person name="Lutzoni F."/>
            <person name="Magnuson J."/>
            <person name="Mondo S."/>
            <person name="Nolan M."/>
            <person name="Ohm R."/>
            <person name="Pangilinan J."/>
            <person name="Park H.-J."/>
            <person name="Ramirez L."/>
            <person name="Alfaro M."/>
            <person name="Sun H."/>
            <person name="Tritt A."/>
            <person name="Yoshinaga Y."/>
            <person name="Zwiers L.-H."/>
            <person name="Turgeon B."/>
            <person name="Goodwin S."/>
            <person name="Spatafora J."/>
            <person name="Crous P."/>
            <person name="Grigoriev I."/>
        </authorList>
    </citation>
    <scope>NUCLEOTIDE SEQUENCE</scope>
    <source>
        <strain evidence="2">ATCC 36951</strain>
    </source>
</reference>
<feature type="domain" description="SAP" evidence="1">
    <location>
        <begin position="53"/>
        <end position="78"/>
    </location>
</feature>
<evidence type="ECO:0000259" key="1">
    <source>
        <dbReference type="Pfam" id="PF02037"/>
    </source>
</evidence>
<gene>
    <name evidence="2" type="ORF">M409DRAFT_54600</name>
</gene>
<organism evidence="2 3">
    <name type="scientific">Zasmidium cellare ATCC 36951</name>
    <dbReference type="NCBI Taxonomy" id="1080233"/>
    <lineage>
        <taxon>Eukaryota</taxon>
        <taxon>Fungi</taxon>
        <taxon>Dikarya</taxon>
        <taxon>Ascomycota</taxon>
        <taxon>Pezizomycotina</taxon>
        <taxon>Dothideomycetes</taxon>
        <taxon>Dothideomycetidae</taxon>
        <taxon>Mycosphaerellales</taxon>
        <taxon>Mycosphaerellaceae</taxon>
        <taxon>Zasmidium</taxon>
    </lineage>
</organism>
<dbReference type="InterPro" id="IPR003034">
    <property type="entry name" value="SAP_dom"/>
</dbReference>
<evidence type="ECO:0000313" key="2">
    <source>
        <dbReference type="EMBL" id="KAF2166819.1"/>
    </source>
</evidence>
<dbReference type="Pfam" id="PF02037">
    <property type="entry name" value="SAP"/>
    <property type="match status" value="1"/>
</dbReference>
<evidence type="ECO:0000313" key="3">
    <source>
        <dbReference type="Proteomes" id="UP000799537"/>
    </source>
</evidence>
<dbReference type="AlphaFoldDB" id="A0A6A6CM56"/>
<name>A0A6A6CM56_ZASCE</name>
<keyword evidence="3" id="KW-1185">Reference proteome</keyword>
<dbReference type="RefSeq" id="XP_033667708.1">
    <property type="nucleotide sequence ID" value="XM_033812760.1"/>
</dbReference>
<protein>
    <recommendedName>
        <fullName evidence="1">SAP domain-containing protein</fullName>
    </recommendedName>
</protein>
<proteinExistence type="predicted"/>
<dbReference type="InterPro" id="IPR036361">
    <property type="entry name" value="SAP_dom_sf"/>
</dbReference>
<dbReference type="OrthoDB" id="3993201at2759"/>